<keyword evidence="1" id="KW-0732">Signal</keyword>
<sequence>MSVRRALFLVAVCAVAAPAPARADEAVAEVLRETPLAGYGGWSAWSRAEGDRFRLVLRTPQGDEFLPNLASSSRPFDVSLGPDVDSNVNAVYQRCTARGCDIRRYNTASGIDRPVAEVSSPGFREATPALWRSTIAFTRRVRGCDVPYVRNVFSSAPSRRLLRSKCLITPAGHLAIRGSRILVSSLDLSEADQNGAGRKTSEVRRYSARRGGPSSAVLLRQAFGEESNRFGQVAIDQDHVTTVRYGVRQAHSFVRVPTFGGRLVEVRAHVPLTGGFAKTSSGTHVYLEAQDDEIDTCSPSTPVPCRVVEAIHSPFSRQVRELAPRLTVEYATDRPGRPRQGMPLPFRGALTRLVVGDGEILRTDPVAGVRVELLRRSGTPERFQDTPYRGVTGPDGRYEIVVPPPIPREPWFTAVAATPRIATWAGRGTVGQSAP</sequence>
<protein>
    <recommendedName>
        <fullName evidence="3">Carboxypeptidase regulatory-like domain-containing protein</fullName>
    </recommendedName>
</protein>
<proteinExistence type="predicted"/>
<feature type="chain" id="PRO_5026852512" description="Carboxypeptidase regulatory-like domain-containing protein" evidence="1">
    <location>
        <begin position="24"/>
        <end position="435"/>
    </location>
</feature>
<evidence type="ECO:0008006" key="3">
    <source>
        <dbReference type="Google" id="ProtNLM"/>
    </source>
</evidence>
<evidence type="ECO:0000313" key="2">
    <source>
        <dbReference type="EMBL" id="CAA9478833.1"/>
    </source>
</evidence>
<reference evidence="2" key="1">
    <citation type="submission" date="2020-02" db="EMBL/GenBank/DDBJ databases">
        <authorList>
            <person name="Meier V. D."/>
        </authorList>
    </citation>
    <scope>NUCLEOTIDE SEQUENCE</scope>
    <source>
        <strain evidence="2">AVDCRST_MAG85</strain>
    </source>
</reference>
<evidence type="ECO:0000256" key="1">
    <source>
        <dbReference type="SAM" id="SignalP"/>
    </source>
</evidence>
<dbReference type="AlphaFoldDB" id="A0A6J4RR07"/>
<feature type="signal peptide" evidence="1">
    <location>
        <begin position="1"/>
        <end position="23"/>
    </location>
</feature>
<name>A0A6J4RR07_9ACTN</name>
<gene>
    <name evidence="2" type="ORF">AVDCRST_MAG85-530</name>
</gene>
<accession>A0A6J4RR07</accession>
<dbReference type="EMBL" id="CADCVT010000056">
    <property type="protein sequence ID" value="CAA9478833.1"/>
    <property type="molecule type" value="Genomic_DNA"/>
</dbReference>
<organism evidence="2">
    <name type="scientific">uncultured Solirubrobacteraceae bacterium</name>
    <dbReference type="NCBI Taxonomy" id="1162706"/>
    <lineage>
        <taxon>Bacteria</taxon>
        <taxon>Bacillati</taxon>
        <taxon>Actinomycetota</taxon>
        <taxon>Thermoleophilia</taxon>
        <taxon>Solirubrobacterales</taxon>
        <taxon>Solirubrobacteraceae</taxon>
        <taxon>environmental samples</taxon>
    </lineage>
</organism>